<protein>
    <recommendedName>
        <fullName evidence="1">Reverse transcriptase domain-containing protein</fullName>
    </recommendedName>
</protein>
<evidence type="ECO:0000259" key="1">
    <source>
        <dbReference type="Pfam" id="PF00078"/>
    </source>
</evidence>
<dbReference type="Pfam" id="PF00078">
    <property type="entry name" value="RVT_1"/>
    <property type="match status" value="1"/>
</dbReference>
<reference evidence="2" key="1">
    <citation type="submission" date="2021-01" db="EMBL/GenBank/DDBJ databases">
        <authorList>
            <person name="Li R."/>
            <person name="Bekaert M."/>
        </authorList>
    </citation>
    <scope>NUCLEOTIDE SEQUENCE</scope>
    <source>
        <strain evidence="2">Farmed</strain>
    </source>
</reference>
<dbReference type="Proteomes" id="UP000597762">
    <property type="component" value="Unassembled WGS sequence"/>
</dbReference>
<dbReference type="InterPro" id="IPR043502">
    <property type="entry name" value="DNA/RNA_pol_sf"/>
</dbReference>
<dbReference type="OrthoDB" id="6143068at2759"/>
<name>A0A812CIM9_ACAPH</name>
<dbReference type="InterPro" id="IPR000477">
    <property type="entry name" value="RT_dom"/>
</dbReference>
<feature type="domain" description="Reverse transcriptase" evidence="1">
    <location>
        <begin position="4"/>
        <end position="172"/>
    </location>
</feature>
<dbReference type="PANTHER" id="PTHR19446">
    <property type="entry name" value="REVERSE TRANSCRIPTASES"/>
    <property type="match status" value="1"/>
</dbReference>
<dbReference type="SUPFAM" id="SSF56672">
    <property type="entry name" value="DNA/RNA polymerases"/>
    <property type="match status" value="1"/>
</dbReference>
<proteinExistence type="predicted"/>
<evidence type="ECO:0000313" key="3">
    <source>
        <dbReference type="Proteomes" id="UP000597762"/>
    </source>
</evidence>
<dbReference type="CDD" id="cd01650">
    <property type="entry name" value="RT_nLTR_like"/>
    <property type="match status" value="1"/>
</dbReference>
<keyword evidence="3" id="KW-1185">Reference proteome</keyword>
<evidence type="ECO:0000313" key="2">
    <source>
        <dbReference type="EMBL" id="CAE1276092.1"/>
    </source>
</evidence>
<dbReference type="EMBL" id="CAHIKZ030001868">
    <property type="protein sequence ID" value="CAE1276092.1"/>
    <property type="molecule type" value="Genomic_DNA"/>
</dbReference>
<accession>A0A812CIM9</accession>
<comment type="caution">
    <text evidence="2">The sequence shown here is derived from an EMBL/GenBank/DDBJ whole genome shotgun (WGS) entry which is preliminary data.</text>
</comment>
<sequence length="556" mass="63066">MLITELKILAKVLADRLQIVLSSLIGPEQTCAVKGRTIQDNLHLVRLIIEKVDSDAALINLDQSKAFDRVDHRFLEAVLSAAGFGPHFRTWIRLLYASPGALVEVNGVRSKPFMLSRSFRQGCPLSPLLYALALEPFLRKLKTNPVLRGISLPGATTSARYFAYADDVSVLVSICWLAVGFVEGSFSSRIFPLDGRAGQDTRRLVRSRPPVEMNWSEVREKAELAVRLWTRRNLSLKGRTEVCASHIYPILLYRLSVLPLPSDTLLAFVRLLFSFLWGGKAAMVSREICYLHPSDGGLGVPCVETRQHTLRITYLDRMCMQLDEDGEFWKEDAGKHFPSLRNVRSCEEETGRTPRCEGSFYRECRISLKRLLRAKDGLSDVQPLSRITHLAGDSRSPLGRQRLRAAGLAKSPNCVRCSGEVETIGHAFFHCSVVVPLCKFVEDIMVRMLRGKFFVLEASSVCSNIVPPLTKAEHYVFICLLWVMRVVIWTTRQKEFHGREKFSSSQLILFFKHQLKVKIRTERKRLHPLEFGEIWVSLARLCRVKGADLEWHFDAG</sequence>
<dbReference type="AlphaFoldDB" id="A0A812CIM9"/>
<gene>
    <name evidence="2" type="ORF">SPHA_39819</name>
</gene>
<organism evidence="2 3">
    <name type="scientific">Acanthosepion pharaonis</name>
    <name type="common">Pharaoh cuttlefish</name>
    <name type="synonym">Sepia pharaonis</name>
    <dbReference type="NCBI Taxonomy" id="158019"/>
    <lineage>
        <taxon>Eukaryota</taxon>
        <taxon>Metazoa</taxon>
        <taxon>Spiralia</taxon>
        <taxon>Lophotrochozoa</taxon>
        <taxon>Mollusca</taxon>
        <taxon>Cephalopoda</taxon>
        <taxon>Coleoidea</taxon>
        <taxon>Decapodiformes</taxon>
        <taxon>Sepiida</taxon>
        <taxon>Sepiina</taxon>
        <taxon>Sepiidae</taxon>
        <taxon>Acanthosepion</taxon>
    </lineage>
</organism>